<feature type="domain" description="DUF2147" evidence="2">
    <location>
        <begin position="30"/>
        <end position="123"/>
    </location>
</feature>
<reference evidence="3 4" key="1">
    <citation type="submission" date="2010-03" db="EMBL/GenBank/DDBJ databases">
        <authorList>
            <consortium name="The Broad Institute Genome Sequencing Platform"/>
            <person name="Ward D."/>
            <person name="Earl A."/>
            <person name="Feldgarden M."/>
            <person name="Gevers D."/>
            <person name="Young S."/>
            <person name="Zeng Q."/>
            <person name="Koehrsen M."/>
            <person name="Alvarado L."/>
            <person name="Berlin A.M."/>
            <person name="Borenstein D."/>
            <person name="Chapman S.B."/>
            <person name="Chen Z."/>
            <person name="Engels R."/>
            <person name="Freedman E."/>
            <person name="Gellesch M."/>
            <person name="Goldberg J."/>
            <person name="Griggs A."/>
            <person name="Gujja S."/>
            <person name="Heilman E.R."/>
            <person name="Heiman D.I."/>
            <person name="Hepburn T.A."/>
            <person name="Howarth C."/>
            <person name="Jen D."/>
            <person name="Larson L."/>
            <person name="Mehta T."/>
            <person name="Park D."/>
            <person name="Pearson M."/>
            <person name="Richards J."/>
            <person name="Roberts A."/>
            <person name="Saif S."/>
            <person name="Shea T.D."/>
            <person name="Shenoy N."/>
            <person name="Sisk P."/>
            <person name="Stolte C."/>
            <person name="Sykes S.N."/>
            <person name="Walk T."/>
            <person name="White J."/>
            <person name="Yandava C."/>
            <person name="Izard J."/>
            <person name="Baranova O.V."/>
            <person name="Blanton J.M."/>
            <person name="Tanner A.C."/>
            <person name="Dewhirst F."/>
            <person name="Haas B."/>
            <person name="Nusbaum C."/>
            <person name="Birren B."/>
        </authorList>
    </citation>
    <scope>NUCLEOTIDE SEQUENCE [LARGE SCALE GENOMIC DNA]</scope>
    <source>
        <strain evidence="3 4">ATCC 29453</strain>
    </source>
</reference>
<name>V9H5L5_9NEIS</name>
<dbReference type="PANTHER" id="PTHR36919">
    <property type="entry name" value="BLR1215 PROTEIN"/>
    <property type="match status" value="1"/>
</dbReference>
<dbReference type="HOGENOM" id="CLU_1991183_0_0_4"/>
<dbReference type="RefSeq" id="WP_002642744.1">
    <property type="nucleotide sequence ID" value="NZ_CP019448.1"/>
</dbReference>
<keyword evidence="4" id="KW-1185">Reference proteome</keyword>
<evidence type="ECO:0000259" key="2">
    <source>
        <dbReference type="Pfam" id="PF09917"/>
    </source>
</evidence>
<sequence length="125" mass="13440">MKLSMKTKAIVLAGLTTLSMSVMAAEPIIGTWQTYEDGQAKAQVRISQSGNTFTGVLVHGNTEKAKKYEGKTVLVGFKSVGNNAYEGKAKDPRWGFGLPATINVNGSHLSIKVPVKGSQTWSRIK</sequence>
<dbReference type="Proteomes" id="UP000017813">
    <property type="component" value="Unassembled WGS sequence"/>
</dbReference>
<evidence type="ECO:0000256" key="1">
    <source>
        <dbReference type="SAM" id="SignalP"/>
    </source>
</evidence>
<evidence type="ECO:0000313" key="4">
    <source>
        <dbReference type="Proteomes" id="UP000017813"/>
    </source>
</evidence>
<reference evidence="3 4" key="2">
    <citation type="submission" date="2011-10" db="EMBL/GenBank/DDBJ databases">
        <title>The Genome Sequence of Simonsiella muelleri ATCC 29453.</title>
        <authorList>
            <consortium name="The Broad Institute Genome Sequencing Platform"/>
            <consortium name="The Broad Institute Genome Sequencing Center for Infectious Disease"/>
            <person name="Earl A."/>
            <person name="Ward D."/>
            <person name="Feldgarden M."/>
            <person name="Gevers D."/>
            <person name="Izard J."/>
            <person name="Baranova O.V."/>
            <person name="Blanton J.M."/>
            <person name="Tanner A.C."/>
            <person name="Dewhirst F."/>
            <person name="Young S.K."/>
            <person name="Zeng Q."/>
            <person name="Gargeya S."/>
            <person name="Fitzgerald M."/>
            <person name="Haas B."/>
            <person name="Abouelleil A."/>
            <person name="Alvarado L."/>
            <person name="Arachchi H.M."/>
            <person name="Berlin A."/>
            <person name="Brown A."/>
            <person name="Chapman S.B."/>
            <person name="Chen Z."/>
            <person name="Dunbar C."/>
            <person name="Freedman E."/>
            <person name="Gearin G."/>
            <person name="Goldberg J."/>
            <person name="Griggs A."/>
            <person name="Gujja S."/>
            <person name="Heiman D."/>
            <person name="Howarth C."/>
            <person name="Larson L."/>
            <person name="Lui A."/>
            <person name="MacDonald P.J.P."/>
            <person name="Montmayeur A."/>
            <person name="Murphy C."/>
            <person name="Neiman D."/>
            <person name="Pearson M."/>
            <person name="Priest M."/>
            <person name="Roberts A."/>
            <person name="Saif S."/>
            <person name="Shea T."/>
            <person name="Shenoy N."/>
            <person name="Sisk P."/>
            <person name="Stolte C."/>
            <person name="Sykes S."/>
            <person name="Wortman J."/>
            <person name="Nusbaum C."/>
            <person name="Birren B."/>
        </authorList>
    </citation>
    <scope>NUCLEOTIDE SEQUENCE [LARGE SCALE GENOMIC DNA]</scope>
    <source>
        <strain evidence="3 4">ATCC 29453</strain>
    </source>
</reference>
<dbReference type="eggNOG" id="COG4731">
    <property type="taxonomic scope" value="Bacteria"/>
</dbReference>
<dbReference type="KEGG" id="smur:BWP33_11875"/>
<feature type="chain" id="PRO_5030178878" description="DUF2147 domain-containing protein" evidence="1">
    <location>
        <begin position="25"/>
        <end position="125"/>
    </location>
</feature>
<proteinExistence type="predicted"/>
<dbReference type="AlphaFoldDB" id="V9H5L5"/>
<comment type="caution">
    <text evidence="3">The sequence shown here is derived from an EMBL/GenBank/DDBJ whole genome shotgun (WGS) entry which is preliminary data.</text>
</comment>
<accession>V9H5L5</accession>
<dbReference type="EMBL" id="ADCY02000052">
    <property type="protein sequence ID" value="EFG30353.1"/>
    <property type="molecule type" value="Genomic_DNA"/>
</dbReference>
<dbReference type="OrthoDB" id="9811671at2"/>
<dbReference type="PANTHER" id="PTHR36919:SF3">
    <property type="entry name" value="BLL5882 PROTEIN"/>
    <property type="match status" value="1"/>
</dbReference>
<dbReference type="Gene3D" id="2.40.128.520">
    <property type="match status" value="1"/>
</dbReference>
<evidence type="ECO:0000313" key="3">
    <source>
        <dbReference type="EMBL" id="EFG30353.1"/>
    </source>
</evidence>
<dbReference type="InterPro" id="IPR019223">
    <property type="entry name" value="DUF2147"/>
</dbReference>
<keyword evidence="1" id="KW-0732">Signal</keyword>
<protein>
    <recommendedName>
        <fullName evidence="2">DUF2147 domain-containing protein</fullName>
    </recommendedName>
</protein>
<organism evidence="3 4">
    <name type="scientific">Simonsiella muelleri ATCC 29453</name>
    <dbReference type="NCBI Taxonomy" id="641147"/>
    <lineage>
        <taxon>Bacteria</taxon>
        <taxon>Pseudomonadati</taxon>
        <taxon>Pseudomonadota</taxon>
        <taxon>Betaproteobacteria</taxon>
        <taxon>Neisseriales</taxon>
        <taxon>Neisseriaceae</taxon>
        <taxon>Simonsiella</taxon>
    </lineage>
</organism>
<feature type="signal peptide" evidence="1">
    <location>
        <begin position="1"/>
        <end position="24"/>
    </location>
</feature>
<dbReference type="STRING" id="641147.HMPREF9021_01850"/>
<dbReference type="Pfam" id="PF09917">
    <property type="entry name" value="DUF2147"/>
    <property type="match status" value="1"/>
</dbReference>
<gene>
    <name evidence="3" type="ORF">HMPREF9021_01850</name>
</gene>